<gene>
    <name evidence="2" type="ORF">NDU88_004355</name>
</gene>
<evidence type="ECO:0000256" key="1">
    <source>
        <dbReference type="SAM" id="MobiDB-lite"/>
    </source>
</evidence>
<dbReference type="Proteomes" id="UP001066276">
    <property type="component" value="Chromosome 11"/>
</dbReference>
<dbReference type="EMBL" id="JANPWB010000015">
    <property type="protein sequence ID" value="KAJ1091228.1"/>
    <property type="molecule type" value="Genomic_DNA"/>
</dbReference>
<accession>A0AAV7LQP8</accession>
<evidence type="ECO:0000313" key="2">
    <source>
        <dbReference type="EMBL" id="KAJ1091228.1"/>
    </source>
</evidence>
<dbReference type="AlphaFoldDB" id="A0AAV7LQP8"/>
<comment type="caution">
    <text evidence="2">The sequence shown here is derived from an EMBL/GenBank/DDBJ whole genome shotgun (WGS) entry which is preliminary data.</text>
</comment>
<feature type="region of interest" description="Disordered" evidence="1">
    <location>
        <begin position="180"/>
        <end position="209"/>
    </location>
</feature>
<protein>
    <submittedName>
        <fullName evidence="2">Uncharacterized protein</fullName>
    </submittedName>
</protein>
<name>A0AAV7LQP8_PLEWA</name>
<evidence type="ECO:0000313" key="3">
    <source>
        <dbReference type="Proteomes" id="UP001066276"/>
    </source>
</evidence>
<keyword evidence="3" id="KW-1185">Reference proteome</keyword>
<organism evidence="2 3">
    <name type="scientific">Pleurodeles waltl</name>
    <name type="common">Iberian ribbed newt</name>
    <dbReference type="NCBI Taxonomy" id="8319"/>
    <lineage>
        <taxon>Eukaryota</taxon>
        <taxon>Metazoa</taxon>
        <taxon>Chordata</taxon>
        <taxon>Craniata</taxon>
        <taxon>Vertebrata</taxon>
        <taxon>Euteleostomi</taxon>
        <taxon>Amphibia</taxon>
        <taxon>Batrachia</taxon>
        <taxon>Caudata</taxon>
        <taxon>Salamandroidea</taxon>
        <taxon>Salamandridae</taxon>
        <taxon>Pleurodelinae</taxon>
        <taxon>Pleurodeles</taxon>
    </lineage>
</organism>
<reference evidence="2" key="1">
    <citation type="journal article" date="2022" name="bioRxiv">
        <title>Sequencing and chromosome-scale assembly of the giantPleurodeles waltlgenome.</title>
        <authorList>
            <person name="Brown T."/>
            <person name="Elewa A."/>
            <person name="Iarovenko S."/>
            <person name="Subramanian E."/>
            <person name="Araus A.J."/>
            <person name="Petzold A."/>
            <person name="Susuki M."/>
            <person name="Suzuki K.-i.T."/>
            <person name="Hayashi T."/>
            <person name="Toyoda A."/>
            <person name="Oliveira C."/>
            <person name="Osipova E."/>
            <person name="Leigh N.D."/>
            <person name="Simon A."/>
            <person name="Yun M.H."/>
        </authorList>
    </citation>
    <scope>NUCLEOTIDE SEQUENCE</scope>
    <source>
        <strain evidence="2">20211129_DDA</strain>
        <tissue evidence="2">Liver</tissue>
    </source>
</reference>
<proteinExistence type="predicted"/>
<sequence length="289" mass="31153">MLVFCPVPQLCTRFTTCIRSDCVARTGLCGCLRPARYRGTGVAQSLARLCALARGEAWVLHLRRDSVRAAEEELVCVACTEPITCRCTGPGRRLPCTALLVYKASLVKAPPSSSGLVSLAPATASATRNRERQGAPVLLRSRRCHRLCHRLSPQYRRQGPISSSFPCSCGPLAAVQPCDSGARPRDGPSHSPPPCLRGRLGRSPNDHSLLLRAPSPGLGYRGLVRVLTCPACPLDVSPHRRWGRSAAQGGTPVGHRCGQRSGQTAAATRCSEQCRPSTRSRRFLRGSWA</sequence>